<evidence type="ECO:0000256" key="1">
    <source>
        <dbReference type="SAM" id="Phobius"/>
    </source>
</evidence>
<keyword evidence="1" id="KW-0472">Membrane</keyword>
<evidence type="ECO:0000313" key="3">
    <source>
        <dbReference type="Proteomes" id="UP001215216"/>
    </source>
</evidence>
<dbReference type="EMBL" id="CP121208">
    <property type="protein sequence ID" value="WFM83951.1"/>
    <property type="molecule type" value="Genomic_DNA"/>
</dbReference>
<dbReference type="RefSeq" id="WP_278013346.1">
    <property type="nucleotide sequence ID" value="NZ_CP121208.1"/>
</dbReference>
<feature type="transmembrane region" description="Helical" evidence="1">
    <location>
        <begin position="79"/>
        <end position="98"/>
    </location>
</feature>
<reference evidence="2 3" key="1">
    <citation type="submission" date="2023-03" db="EMBL/GenBank/DDBJ databases">
        <title>Complete genome of Arcanobacterium canis strain DSM 25104 isolated in 2010 from a canine otitis externa in Germany.</title>
        <authorList>
            <person name="Borowiak M."/>
            <person name="Kreitlow A."/>
            <person name="Malorny B."/>
            <person name="Laemmler C."/>
            <person name="Prenger-Berninghoff E."/>
            <person name="Ploetz M."/>
            <person name="Abdulmawjood A."/>
        </authorList>
    </citation>
    <scope>NUCLEOTIDE SEQUENCE [LARGE SCALE GENOMIC DNA]</scope>
    <source>
        <strain evidence="2 3">DSM 25104</strain>
    </source>
</reference>
<protein>
    <submittedName>
        <fullName evidence="2">Uncharacterized protein</fullName>
    </submittedName>
</protein>
<gene>
    <name evidence="2" type="ORF">P7079_02945</name>
</gene>
<sequence length="107" mass="11690">MTKYEKPMMAFAAAFATAMAAIGWYTLIKSGWNWMVLILVLVATALVAGSWWAFSSRLLNAVAGCMLGVAFLTPTEFGYIPMIVGFVVFALLVSLRLFNELDQGGTR</sequence>
<proteinExistence type="predicted"/>
<organism evidence="2 3">
    <name type="scientific">Arcanobacterium canis</name>
    <dbReference type="NCBI Taxonomy" id="999183"/>
    <lineage>
        <taxon>Bacteria</taxon>
        <taxon>Bacillati</taxon>
        <taxon>Actinomycetota</taxon>
        <taxon>Actinomycetes</taxon>
        <taxon>Actinomycetales</taxon>
        <taxon>Actinomycetaceae</taxon>
        <taxon>Arcanobacterium</taxon>
    </lineage>
</organism>
<keyword evidence="3" id="KW-1185">Reference proteome</keyword>
<name>A0ABY8G208_9ACTO</name>
<keyword evidence="1" id="KW-0812">Transmembrane</keyword>
<keyword evidence="1" id="KW-1133">Transmembrane helix</keyword>
<feature type="transmembrane region" description="Helical" evidence="1">
    <location>
        <begin position="34"/>
        <end position="53"/>
    </location>
</feature>
<accession>A0ABY8G208</accession>
<dbReference type="Proteomes" id="UP001215216">
    <property type="component" value="Chromosome"/>
</dbReference>
<evidence type="ECO:0000313" key="2">
    <source>
        <dbReference type="EMBL" id="WFM83951.1"/>
    </source>
</evidence>
<feature type="transmembrane region" description="Helical" evidence="1">
    <location>
        <begin position="7"/>
        <end position="28"/>
    </location>
</feature>